<dbReference type="PANTHER" id="PTHR43875">
    <property type="entry name" value="MALTODEXTRIN IMPORT ATP-BINDING PROTEIN MSMX"/>
    <property type="match status" value="1"/>
</dbReference>
<dbReference type="SMART" id="SM00382">
    <property type="entry name" value="AAA"/>
    <property type="match status" value="1"/>
</dbReference>
<dbReference type="EMBL" id="CP060412">
    <property type="protein sequence ID" value="QNK03579.1"/>
    <property type="molecule type" value="Genomic_DNA"/>
</dbReference>
<dbReference type="Pfam" id="PF17912">
    <property type="entry name" value="OB_MalK"/>
    <property type="match status" value="1"/>
</dbReference>
<dbReference type="Pfam" id="PF00005">
    <property type="entry name" value="ABC_tran"/>
    <property type="match status" value="1"/>
</dbReference>
<dbReference type="InterPro" id="IPR027417">
    <property type="entry name" value="P-loop_NTPase"/>
</dbReference>
<dbReference type="InterPro" id="IPR012340">
    <property type="entry name" value="NA-bd_OB-fold"/>
</dbReference>
<dbReference type="InterPro" id="IPR047641">
    <property type="entry name" value="ABC_transpr_MalK/UgpC-like"/>
</dbReference>
<reference evidence="5 6" key="1">
    <citation type="submission" date="2020-08" db="EMBL/GenBank/DDBJ databases">
        <title>Dyella sp. G9 isolated from forest soil.</title>
        <authorList>
            <person name="Fu J."/>
            <person name="Qiu L."/>
        </authorList>
    </citation>
    <scope>NUCLEOTIDE SEQUENCE [LARGE SCALE GENOMIC DNA]</scope>
    <source>
        <strain evidence="5 6">G9</strain>
    </source>
</reference>
<dbReference type="PANTHER" id="PTHR43875:SF1">
    <property type="entry name" value="OSMOPROTECTIVE COMPOUNDS UPTAKE ATP-BINDING PROTEIN GGTA"/>
    <property type="match status" value="1"/>
</dbReference>
<dbReference type="InterPro" id="IPR017871">
    <property type="entry name" value="ABC_transporter-like_CS"/>
</dbReference>
<evidence type="ECO:0000313" key="6">
    <source>
        <dbReference type="Proteomes" id="UP000515873"/>
    </source>
</evidence>
<evidence type="ECO:0000313" key="5">
    <source>
        <dbReference type="EMBL" id="QNK03579.1"/>
    </source>
</evidence>
<dbReference type="NCBIfam" id="NF008653">
    <property type="entry name" value="PRK11650.1"/>
    <property type="match status" value="1"/>
</dbReference>
<keyword evidence="3 5" id="KW-0067">ATP-binding</keyword>
<dbReference type="InterPro" id="IPR040582">
    <property type="entry name" value="OB_MalK-like"/>
</dbReference>
<dbReference type="GO" id="GO:0005524">
    <property type="term" value="F:ATP binding"/>
    <property type="evidence" value="ECO:0007669"/>
    <property type="project" value="UniProtKB-KW"/>
</dbReference>
<evidence type="ECO:0000256" key="1">
    <source>
        <dbReference type="ARBA" id="ARBA00022448"/>
    </source>
</evidence>
<dbReference type="PROSITE" id="PS00211">
    <property type="entry name" value="ABC_TRANSPORTER_1"/>
    <property type="match status" value="1"/>
</dbReference>
<evidence type="ECO:0000256" key="3">
    <source>
        <dbReference type="ARBA" id="ARBA00022840"/>
    </source>
</evidence>
<dbReference type="AlphaFoldDB" id="A0A7G8Q9X1"/>
<keyword evidence="6" id="KW-1185">Reference proteome</keyword>
<dbReference type="GO" id="GO:0055052">
    <property type="term" value="C:ATP-binding cassette (ABC) transporter complex, substrate-binding subunit-containing"/>
    <property type="evidence" value="ECO:0007669"/>
    <property type="project" value="TreeGrafter"/>
</dbReference>
<proteinExistence type="predicted"/>
<name>A0A7G8Q9X1_9GAMM</name>
<evidence type="ECO:0000256" key="2">
    <source>
        <dbReference type="ARBA" id="ARBA00022741"/>
    </source>
</evidence>
<keyword evidence="2" id="KW-0547">Nucleotide-binding</keyword>
<dbReference type="Gene3D" id="2.40.50.140">
    <property type="entry name" value="Nucleic acid-binding proteins"/>
    <property type="match status" value="1"/>
</dbReference>
<dbReference type="CDD" id="cd03301">
    <property type="entry name" value="ABC_MalK_N"/>
    <property type="match status" value="1"/>
</dbReference>
<protein>
    <submittedName>
        <fullName evidence="5">sn-glycerol-3-phosphate ABC transporter ATP-binding protein UgpC</fullName>
    </submittedName>
</protein>
<dbReference type="Gene3D" id="3.40.50.300">
    <property type="entry name" value="P-loop containing nucleotide triphosphate hydrolases"/>
    <property type="match status" value="1"/>
</dbReference>
<dbReference type="SUPFAM" id="SSF52540">
    <property type="entry name" value="P-loop containing nucleoside triphosphate hydrolases"/>
    <property type="match status" value="1"/>
</dbReference>
<dbReference type="KEGG" id="dtl:H8F01_10955"/>
<dbReference type="SUPFAM" id="SSF50331">
    <property type="entry name" value="MOP-like"/>
    <property type="match status" value="1"/>
</dbReference>
<gene>
    <name evidence="5" type="primary">ugpC</name>
    <name evidence="5" type="ORF">H8F01_10955</name>
</gene>
<dbReference type="GO" id="GO:0140359">
    <property type="term" value="F:ABC-type transporter activity"/>
    <property type="evidence" value="ECO:0007669"/>
    <property type="project" value="InterPro"/>
</dbReference>
<accession>A0A7G8Q9X1</accession>
<feature type="domain" description="ABC transporter" evidence="4">
    <location>
        <begin position="4"/>
        <end position="235"/>
    </location>
</feature>
<dbReference type="PROSITE" id="PS50893">
    <property type="entry name" value="ABC_TRANSPORTER_2"/>
    <property type="match status" value="1"/>
</dbReference>
<dbReference type="GO" id="GO:0016887">
    <property type="term" value="F:ATP hydrolysis activity"/>
    <property type="evidence" value="ECO:0007669"/>
    <property type="project" value="InterPro"/>
</dbReference>
<evidence type="ECO:0000259" key="4">
    <source>
        <dbReference type="PROSITE" id="PS50893"/>
    </source>
</evidence>
<organism evidence="5 6">
    <name type="scientific">Dyella telluris</name>
    <dbReference type="NCBI Taxonomy" id="2763498"/>
    <lineage>
        <taxon>Bacteria</taxon>
        <taxon>Pseudomonadati</taxon>
        <taxon>Pseudomonadota</taxon>
        <taxon>Gammaproteobacteria</taxon>
        <taxon>Lysobacterales</taxon>
        <taxon>Rhodanobacteraceae</taxon>
        <taxon>Dyella</taxon>
    </lineage>
</organism>
<dbReference type="RefSeq" id="WP_187059045.1">
    <property type="nucleotide sequence ID" value="NZ_CP060412.1"/>
</dbReference>
<dbReference type="InterPro" id="IPR003439">
    <property type="entry name" value="ABC_transporter-like_ATP-bd"/>
</dbReference>
<dbReference type="InterPro" id="IPR015855">
    <property type="entry name" value="ABC_transpr_MalK-like"/>
</dbReference>
<dbReference type="FunFam" id="3.40.50.300:FF:002210">
    <property type="entry name" value="Sugar ABC transporter ATP-binding protein"/>
    <property type="match status" value="1"/>
</dbReference>
<keyword evidence="1" id="KW-0813">Transport</keyword>
<dbReference type="InterPro" id="IPR008995">
    <property type="entry name" value="Mo/tungstate-bd_C_term_dom"/>
</dbReference>
<dbReference type="InterPro" id="IPR003593">
    <property type="entry name" value="AAA+_ATPase"/>
</dbReference>
<sequence length="363" mass="39776">MARVSLDRVSKVYPNGHVGVAEATFEIADGELLVLVGPSGCGKTTLLRMIAGLETISSGTLSIGDRVVNEVSPKDRDIAMVFQNYALYPHMTVAENLAFGLRLRGKSKAEIDQRIAEAAKQLELEHRLDSLPAALSGGQRQRVALGRALVREPKVFLLDEPLSNLDAKLRLSMRVEIARLHRQLGATMIYVTHDQVEAMTLGQRIVVLNGGQIQQIDTPMALYEKPANLFVAGFLGSPGMNLLRGPLRHGDGWYLETAQGDVRLGALESQSPELLPWIDREIVLGVRPEDLRPTGEANATLNATLEVTEPVGNEIFLNLRHGEQTLVSRVPPRSLPKAGELMHFELALDRLHMFDPATGTRLA</sequence>
<dbReference type="Gene3D" id="2.40.50.100">
    <property type="match status" value="1"/>
</dbReference>
<dbReference type="Proteomes" id="UP000515873">
    <property type="component" value="Chromosome"/>
</dbReference>
<dbReference type="GO" id="GO:0008643">
    <property type="term" value="P:carbohydrate transport"/>
    <property type="evidence" value="ECO:0007669"/>
    <property type="project" value="InterPro"/>
</dbReference>